<dbReference type="Pfam" id="PF01475">
    <property type="entry name" value="FUR"/>
    <property type="match status" value="1"/>
</dbReference>
<dbReference type="Proteomes" id="UP000298860">
    <property type="component" value="Unassembled WGS sequence"/>
</dbReference>
<feature type="binding site" evidence="11">
    <location>
        <position position="96"/>
    </location>
    <ligand>
        <name>Zn(2+)</name>
        <dbReference type="ChEBI" id="CHEBI:29105"/>
    </ligand>
</feature>
<evidence type="ECO:0000256" key="8">
    <source>
        <dbReference type="ARBA" id="ARBA00023015"/>
    </source>
</evidence>
<proteinExistence type="inferred from homology"/>
<comment type="caution">
    <text evidence="13">The sequence shown here is derived from an EMBL/GenBank/DDBJ whole genome shotgun (WGS) entry which is preliminary data.</text>
</comment>
<protein>
    <submittedName>
        <fullName evidence="13">Transcriptional repressor</fullName>
    </submittedName>
</protein>
<keyword evidence="14" id="KW-1185">Reference proteome</keyword>
<evidence type="ECO:0000313" key="14">
    <source>
        <dbReference type="Proteomes" id="UP000298860"/>
    </source>
</evidence>
<dbReference type="InterPro" id="IPR036390">
    <property type="entry name" value="WH_DNA-bd_sf"/>
</dbReference>
<evidence type="ECO:0000256" key="12">
    <source>
        <dbReference type="PIRSR" id="PIRSR602481-2"/>
    </source>
</evidence>
<dbReference type="RefSeq" id="WP_137816262.1">
    <property type="nucleotide sequence ID" value="NZ_BJFL01000038.1"/>
</dbReference>
<feature type="binding site" evidence="12">
    <location>
        <position position="111"/>
    </location>
    <ligand>
        <name>Fe cation</name>
        <dbReference type="ChEBI" id="CHEBI:24875"/>
    </ligand>
</feature>
<evidence type="ECO:0000256" key="7">
    <source>
        <dbReference type="ARBA" id="ARBA00023004"/>
    </source>
</evidence>
<dbReference type="EMBL" id="BJFL01000038">
    <property type="protein sequence ID" value="GDY33303.1"/>
    <property type="molecule type" value="Genomic_DNA"/>
</dbReference>
<dbReference type="InterPro" id="IPR036388">
    <property type="entry name" value="WH-like_DNA-bd_sf"/>
</dbReference>
<comment type="cofactor">
    <cofactor evidence="11">
        <name>Zn(2+)</name>
        <dbReference type="ChEBI" id="CHEBI:29105"/>
    </cofactor>
    <text evidence="11">Binds 1 zinc ion per subunit.</text>
</comment>
<keyword evidence="5 11" id="KW-0479">Metal-binding</keyword>
<dbReference type="InterPro" id="IPR043135">
    <property type="entry name" value="Fur_C"/>
</dbReference>
<evidence type="ECO:0000256" key="11">
    <source>
        <dbReference type="PIRSR" id="PIRSR602481-1"/>
    </source>
</evidence>
<keyword evidence="10" id="KW-0804">Transcription</keyword>
<dbReference type="GO" id="GO:0045892">
    <property type="term" value="P:negative regulation of DNA-templated transcription"/>
    <property type="evidence" value="ECO:0007669"/>
    <property type="project" value="TreeGrafter"/>
</dbReference>
<gene>
    <name evidence="13" type="ORF">GTS_49360</name>
</gene>
<dbReference type="InterPro" id="IPR002481">
    <property type="entry name" value="FUR"/>
</dbReference>
<dbReference type="GO" id="GO:0005737">
    <property type="term" value="C:cytoplasm"/>
    <property type="evidence" value="ECO:0007669"/>
    <property type="project" value="UniProtKB-SubCell"/>
</dbReference>
<comment type="similarity">
    <text evidence="2">Belongs to the Fur family.</text>
</comment>
<dbReference type="SUPFAM" id="SSF46785">
    <property type="entry name" value="Winged helix' DNA-binding domain"/>
    <property type="match status" value="1"/>
</dbReference>
<dbReference type="PANTHER" id="PTHR33202:SF18">
    <property type="entry name" value="TRANSCRIPTIONAL REGULATOR FURA"/>
    <property type="match status" value="1"/>
</dbReference>
<sequence>MAGRSDTEVAERLREAGLRVTRPRLAVVTALRAMGGHHTADEVHVHLARRNVGLPRTSVYNSLAVLAEVGVVLRADVGPGAVVYEVADTWHHHFVCRRCGAVSDVPCVVGERPCLTPDGEVGRVEEAQVIFRGVCRHCLGDDETPPEGRGERGER</sequence>
<evidence type="ECO:0000256" key="1">
    <source>
        <dbReference type="ARBA" id="ARBA00004496"/>
    </source>
</evidence>
<dbReference type="AlphaFoldDB" id="A0A4D4JHC4"/>
<keyword evidence="4" id="KW-0678">Repressor</keyword>
<evidence type="ECO:0000256" key="2">
    <source>
        <dbReference type="ARBA" id="ARBA00007957"/>
    </source>
</evidence>
<comment type="cofactor">
    <cofactor evidence="12">
        <name>Mn(2+)</name>
        <dbReference type="ChEBI" id="CHEBI:29035"/>
    </cofactor>
    <cofactor evidence="12">
        <name>Fe(2+)</name>
        <dbReference type="ChEBI" id="CHEBI:29033"/>
    </cofactor>
    <text evidence="12">Binds 1 Mn(2+) or Fe(2+) ion per subunit.</text>
</comment>
<dbReference type="OrthoDB" id="5242893at2"/>
<accession>A0A4D4JHC4</accession>
<keyword evidence="6 11" id="KW-0862">Zinc</keyword>
<evidence type="ECO:0000256" key="5">
    <source>
        <dbReference type="ARBA" id="ARBA00022723"/>
    </source>
</evidence>
<dbReference type="GO" id="GO:1900376">
    <property type="term" value="P:regulation of secondary metabolite biosynthetic process"/>
    <property type="evidence" value="ECO:0007669"/>
    <property type="project" value="TreeGrafter"/>
</dbReference>
<evidence type="ECO:0000256" key="4">
    <source>
        <dbReference type="ARBA" id="ARBA00022491"/>
    </source>
</evidence>
<keyword evidence="8" id="KW-0805">Transcription regulation</keyword>
<dbReference type="GO" id="GO:0000976">
    <property type="term" value="F:transcription cis-regulatory region binding"/>
    <property type="evidence" value="ECO:0007669"/>
    <property type="project" value="TreeGrafter"/>
</dbReference>
<feature type="binding site" evidence="11">
    <location>
        <position position="135"/>
    </location>
    <ligand>
        <name>Zn(2+)</name>
        <dbReference type="ChEBI" id="CHEBI:29105"/>
    </ligand>
</feature>
<dbReference type="GO" id="GO:0008270">
    <property type="term" value="F:zinc ion binding"/>
    <property type="evidence" value="ECO:0007669"/>
    <property type="project" value="TreeGrafter"/>
</dbReference>
<dbReference type="CDD" id="cd07153">
    <property type="entry name" value="Fur_like"/>
    <property type="match status" value="1"/>
</dbReference>
<keyword evidence="7 12" id="KW-0408">Iron</keyword>
<feature type="binding site" evidence="11">
    <location>
        <position position="99"/>
    </location>
    <ligand>
        <name>Zn(2+)</name>
        <dbReference type="ChEBI" id="CHEBI:29105"/>
    </ligand>
</feature>
<dbReference type="GO" id="GO:0003700">
    <property type="term" value="F:DNA-binding transcription factor activity"/>
    <property type="evidence" value="ECO:0007669"/>
    <property type="project" value="InterPro"/>
</dbReference>
<dbReference type="Gene3D" id="1.10.10.10">
    <property type="entry name" value="Winged helix-like DNA-binding domain superfamily/Winged helix DNA-binding domain"/>
    <property type="match status" value="1"/>
</dbReference>
<evidence type="ECO:0000313" key="13">
    <source>
        <dbReference type="EMBL" id="GDY33303.1"/>
    </source>
</evidence>
<name>A0A4D4JHC4_9PSEU</name>
<evidence type="ECO:0000256" key="6">
    <source>
        <dbReference type="ARBA" id="ARBA00022833"/>
    </source>
</evidence>
<evidence type="ECO:0000256" key="9">
    <source>
        <dbReference type="ARBA" id="ARBA00023125"/>
    </source>
</evidence>
<comment type="subcellular location">
    <subcellularLocation>
        <location evidence="1">Cytoplasm</location>
    </subcellularLocation>
</comment>
<dbReference type="PANTHER" id="PTHR33202">
    <property type="entry name" value="ZINC UPTAKE REGULATION PROTEIN"/>
    <property type="match status" value="1"/>
</dbReference>
<feature type="binding site" evidence="11">
    <location>
        <position position="138"/>
    </location>
    <ligand>
        <name>Zn(2+)</name>
        <dbReference type="ChEBI" id="CHEBI:29105"/>
    </ligand>
</feature>
<organism evidence="13 14">
    <name type="scientific">Gandjariella thermophila</name>
    <dbReference type="NCBI Taxonomy" id="1931992"/>
    <lineage>
        <taxon>Bacteria</taxon>
        <taxon>Bacillati</taxon>
        <taxon>Actinomycetota</taxon>
        <taxon>Actinomycetes</taxon>
        <taxon>Pseudonocardiales</taxon>
        <taxon>Pseudonocardiaceae</taxon>
        <taxon>Gandjariella</taxon>
    </lineage>
</organism>
<reference evidence="14" key="1">
    <citation type="submission" date="2019-04" db="EMBL/GenBank/DDBJ databases">
        <title>Draft genome sequence of Pseudonocardiaceae bacterium SL3-2-4.</title>
        <authorList>
            <person name="Ningsih F."/>
            <person name="Yokota A."/>
            <person name="Sakai Y."/>
            <person name="Nanatani K."/>
            <person name="Yabe S."/>
            <person name="Oetari A."/>
            <person name="Sjamsuridzal W."/>
        </authorList>
    </citation>
    <scope>NUCLEOTIDE SEQUENCE [LARGE SCALE GENOMIC DNA]</scope>
    <source>
        <strain evidence="14">SL3-2-4</strain>
    </source>
</reference>
<dbReference type="Gene3D" id="3.30.1490.190">
    <property type="match status" value="1"/>
</dbReference>
<keyword evidence="3" id="KW-0963">Cytoplasm</keyword>
<evidence type="ECO:0000256" key="10">
    <source>
        <dbReference type="ARBA" id="ARBA00023163"/>
    </source>
</evidence>
<evidence type="ECO:0000256" key="3">
    <source>
        <dbReference type="ARBA" id="ARBA00022490"/>
    </source>
</evidence>
<keyword evidence="9" id="KW-0238">DNA-binding</keyword>